<dbReference type="AlphaFoldDB" id="A0A9E8NDM4"/>
<accession>A0A9E8NDM4</accession>
<feature type="domain" description="Putative collagen-binding" evidence="2">
    <location>
        <begin position="364"/>
        <end position="454"/>
    </location>
</feature>
<keyword evidence="5" id="KW-1185">Reference proteome</keyword>
<dbReference type="GO" id="GO:0016787">
    <property type="term" value="F:hydrolase activity"/>
    <property type="evidence" value="ECO:0007669"/>
    <property type="project" value="UniProtKB-KW"/>
</dbReference>
<reference evidence="4" key="1">
    <citation type="submission" date="2022-11" db="EMBL/GenBank/DDBJ databases">
        <title>Dyadobacter pollutisoli sp. nov., isolated from plastic dumped soil.</title>
        <authorList>
            <person name="Kim J.M."/>
            <person name="Kim K.R."/>
            <person name="Lee J.K."/>
            <person name="Hao L."/>
            <person name="Jeon C.O."/>
        </authorList>
    </citation>
    <scope>NUCLEOTIDE SEQUENCE</scope>
    <source>
        <strain evidence="4">U1</strain>
    </source>
</reference>
<protein>
    <submittedName>
        <fullName evidence="4">Glycoside hydrolase family 140 protein</fullName>
    </submittedName>
</protein>
<feature type="domain" description="Apiosidase-like catalytic" evidence="3">
    <location>
        <begin position="31"/>
        <end position="361"/>
    </location>
</feature>
<dbReference type="SUPFAM" id="SSF51445">
    <property type="entry name" value="(Trans)glycosidases"/>
    <property type="match status" value="1"/>
</dbReference>
<sequence length="469" mass="52467">MKRYILLIGMVLAGVIASAQQPFSKGRLKVSDNQRYLVHSDGTPFFWLGDTAWELFHRLTKQEAEQYLKHRAKQGFTVVQAVALAELDGLNVPNAEGNTPLVNNDPSKPNEAYFKHMDFVIDKAAENGIAIALLPTWGDKVFKSTWGKGPEIFNVNNASAYGEWIGNRYKNRNNVIWVLGGDRTPRADSDDVKVWQLMAAGIVKGTGGNDQALLSFHPQPNALNMGGSSNWFHQDSWLDFNMLQNGHCRDEINYDKIAFVYDRKPAKPVLDAEPIYEDHPVCFNVTDLGTSNAYDVRKYAYLDLFAGAFGHTYGCHDIWQMNGGGREPVNGPHMTWNEALDLPGARQMTLVRKLMESRPLLDRVPDQSLIQENSNGPATRIQATRGKDYAFVYTATGQPVTVNAGKISGKEFVAHWYDPRKGEVTKIGTFPNQGKHQFKAPSTGYGKDWVLILDDTEKKYGFDFASALK</sequence>
<proteinExistence type="predicted"/>
<organism evidence="4 5">
    <name type="scientific">Dyadobacter pollutisoli</name>
    <dbReference type="NCBI Taxonomy" id="2910158"/>
    <lineage>
        <taxon>Bacteria</taxon>
        <taxon>Pseudomonadati</taxon>
        <taxon>Bacteroidota</taxon>
        <taxon>Cytophagia</taxon>
        <taxon>Cytophagales</taxon>
        <taxon>Spirosomataceae</taxon>
        <taxon>Dyadobacter</taxon>
    </lineage>
</organism>
<dbReference type="PANTHER" id="PTHR37836">
    <property type="entry name" value="LMO1036 PROTEIN"/>
    <property type="match status" value="1"/>
</dbReference>
<dbReference type="Gene3D" id="3.20.20.80">
    <property type="entry name" value="Glycosidases"/>
    <property type="match status" value="1"/>
</dbReference>
<feature type="signal peptide" evidence="1">
    <location>
        <begin position="1"/>
        <end position="19"/>
    </location>
</feature>
<dbReference type="Pfam" id="PF12904">
    <property type="entry name" value="Collagen_bind_2"/>
    <property type="match status" value="1"/>
</dbReference>
<evidence type="ECO:0000259" key="3">
    <source>
        <dbReference type="Pfam" id="PF13204"/>
    </source>
</evidence>
<name>A0A9E8NDM4_9BACT</name>
<keyword evidence="4" id="KW-0378">Hydrolase</keyword>
<dbReference type="InterPro" id="IPR024749">
    <property type="entry name" value="Collagen-bd_put"/>
</dbReference>
<dbReference type="Proteomes" id="UP001164653">
    <property type="component" value="Chromosome"/>
</dbReference>
<evidence type="ECO:0000256" key="1">
    <source>
        <dbReference type="SAM" id="SignalP"/>
    </source>
</evidence>
<dbReference type="PANTHER" id="PTHR37836:SF3">
    <property type="entry name" value="ENDOGLUCANASE"/>
    <property type="match status" value="1"/>
</dbReference>
<feature type="chain" id="PRO_5038527791" evidence="1">
    <location>
        <begin position="20"/>
        <end position="469"/>
    </location>
</feature>
<evidence type="ECO:0000259" key="2">
    <source>
        <dbReference type="Pfam" id="PF12904"/>
    </source>
</evidence>
<keyword evidence="1" id="KW-0732">Signal</keyword>
<dbReference type="RefSeq" id="WP_244818844.1">
    <property type="nucleotide sequence ID" value="NZ_CP112998.1"/>
</dbReference>
<evidence type="ECO:0000313" key="4">
    <source>
        <dbReference type="EMBL" id="WAC14048.1"/>
    </source>
</evidence>
<dbReference type="EMBL" id="CP112998">
    <property type="protein sequence ID" value="WAC14048.1"/>
    <property type="molecule type" value="Genomic_DNA"/>
</dbReference>
<dbReference type="InterPro" id="IPR017853">
    <property type="entry name" value="GH"/>
</dbReference>
<gene>
    <name evidence="4" type="ORF">ON006_08815</name>
</gene>
<dbReference type="KEGG" id="dpf:ON006_08815"/>
<dbReference type="InterPro" id="IPR025277">
    <property type="entry name" value="Apiosidase-like_cat_dom"/>
</dbReference>
<dbReference type="Pfam" id="PF13204">
    <property type="entry name" value="Apiosidase"/>
    <property type="match status" value="1"/>
</dbReference>
<evidence type="ECO:0000313" key="5">
    <source>
        <dbReference type="Proteomes" id="UP001164653"/>
    </source>
</evidence>